<organism evidence="1 2">
    <name type="scientific">Cytobacillus solani</name>
    <dbReference type="NCBI Taxonomy" id="1637975"/>
    <lineage>
        <taxon>Bacteria</taxon>
        <taxon>Bacillati</taxon>
        <taxon>Bacillota</taxon>
        <taxon>Bacilli</taxon>
        <taxon>Bacillales</taxon>
        <taxon>Bacillaceae</taxon>
        <taxon>Cytobacillus</taxon>
    </lineage>
</organism>
<dbReference type="EMBL" id="LJIX01000006">
    <property type="protein sequence ID" value="KQL18865.1"/>
    <property type="molecule type" value="Genomic_DNA"/>
</dbReference>
<dbReference type="STRING" id="1637975.AN957_09980"/>
<dbReference type="Proteomes" id="UP000050996">
    <property type="component" value="Unassembled WGS sequence"/>
</dbReference>
<name>A0A0Q3QLJ3_9BACI</name>
<gene>
    <name evidence="1" type="ORF">AN957_09980</name>
</gene>
<evidence type="ECO:0000313" key="2">
    <source>
        <dbReference type="Proteomes" id="UP000050996"/>
    </source>
</evidence>
<sequence>MSTPKLNLPTVTGNMANDVVAHLNSLAEAVDGKAGSASGLAMLNAEGKVINADGSQAGEVTQAEFDAHLADKANPHGVDKIQVGLGNVDNVKQIPLSEKGQPNGVAMLDADGNVINADGSGISGFELIATVEPSVSTSAIVLSSIPTKYRDLKLIIKSIIPGNTNGGLAPVSLKINESGVGTVRGISFQGSSTTNVNHDSQLYIGHFYSQVNTTNEATYAEIEFSNEQGEAKRIKHNQYITGSSGSSQKFGSLVLLRSPVIEKITSIELSIPDVNFKFAPGTKIQLFGVL</sequence>
<accession>A0A0Q3QLJ3</accession>
<comment type="caution">
    <text evidence="1">The sequence shown here is derived from an EMBL/GenBank/DDBJ whole genome shotgun (WGS) entry which is preliminary data.</text>
</comment>
<protein>
    <submittedName>
        <fullName evidence="1">Uncharacterized protein</fullName>
    </submittedName>
</protein>
<proteinExistence type="predicted"/>
<keyword evidence="2" id="KW-1185">Reference proteome</keyword>
<dbReference type="PATRIC" id="fig|1637975.4.peg.1780"/>
<evidence type="ECO:0000313" key="1">
    <source>
        <dbReference type="EMBL" id="KQL18865.1"/>
    </source>
</evidence>
<reference evidence="1 2" key="1">
    <citation type="submission" date="2015-09" db="EMBL/GenBank/DDBJ databases">
        <title>Genome sequencing project for genomic taxonomy and phylogenomics of Bacillus-like bacteria.</title>
        <authorList>
            <person name="Liu B."/>
            <person name="Wang J."/>
            <person name="Zhu Y."/>
            <person name="Liu G."/>
            <person name="Chen Q."/>
            <person name="Chen Z."/>
            <person name="Lan J."/>
            <person name="Che J."/>
            <person name="Ge C."/>
            <person name="Shi H."/>
            <person name="Pan Z."/>
            <person name="Liu X."/>
        </authorList>
    </citation>
    <scope>NUCLEOTIDE SEQUENCE [LARGE SCALE GENOMIC DNA]</scope>
    <source>
        <strain evidence="1 2">FJAT-18043</strain>
    </source>
</reference>
<dbReference type="AlphaFoldDB" id="A0A0Q3QLJ3"/>